<organism evidence="2 3">
    <name type="scientific">Deinococcus cellulosilyticus (strain DSM 18568 / NBRC 106333 / KACC 11606 / 5516J-15)</name>
    <dbReference type="NCBI Taxonomy" id="1223518"/>
    <lineage>
        <taxon>Bacteria</taxon>
        <taxon>Thermotogati</taxon>
        <taxon>Deinococcota</taxon>
        <taxon>Deinococci</taxon>
        <taxon>Deinococcales</taxon>
        <taxon>Deinococcaceae</taxon>
        <taxon>Deinococcus</taxon>
    </lineage>
</organism>
<dbReference type="AlphaFoldDB" id="A0A511N362"/>
<evidence type="ECO:0000256" key="1">
    <source>
        <dbReference type="ARBA" id="ARBA00010617"/>
    </source>
</evidence>
<dbReference type="Gene3D" id="1.10.630.10">
    <property type="entry name" value="Cytochrome P450"/>
    <property type="match status" value="1"/>
</dbReference>
<dbReference type="InterPro" id="IPR036396">
    <property type="entry name" value="Cyt_P450_sf"/>
</dbReference>
<proteinExistence type="inferred from homology"/>
<evidence type="ECO:0000313" key="3">
    <source>
        <dbReference type="Proteomes" id="UP000321306"/>
    </source>
</evidence>
<dbReference type="SUPFAM" id="SSF48264">
    <property type="entry name" value="Cytochrome P450"/>
    <property type="match status" value="1"/>
</dbReference>
<evidence type="ECO:0008006" key="4">
    <source>
        <dbReference type="Google" id="ProtNLM"/>
    </source>
</evidence>
<dbReference type="EMBL" id="BJXB01000010">
    <property type="protein sequence ID" value="GEM46937.1"/>
    <property type="molecule type" value="Genomic_DNA"/>
</dbReference>
<dbReference type="Proteomes" id="UP000321306">
    <property type="component" value="Unassembled WGS sequence"/>
</dbReference>
<dbReference type="InterPro" id="IPR017972">
    <property type="entry name" value="Cyt_P450_CS"/>
</dbReference>
<evidence type="ECO:0000313" key="2">
    <source>
        <dbReference type="EMBL" id="GEM46937.1"/>
    </source>
</evidence>
<dbReference type="PANTHER" id="PTHR46696">
    <property type="entry name" value="P450, PUTATIVE (EUROFUNG)-RELATED"/>
    <property type="match status" value="1"/>
</dbReference>
<name>A0A511N362_DEIC1</name>
<dbReference type="CDD" id="cd11036">
    <property type="entry name" value="AknT-like"/>
    <property type="match status" value="1"/>
</dbReference>
<dbReference type="GO" id="GO:0004497">
    <property type="term" value="F:monooxygenase activity"/>
    <property type="evidence" value="ECO:0007669"/>
    <property type="project" value="InterPro"/>
</dbReference>
<accession>A0A511N362</accession>
<dbReference type="GO" id="GO:0016705">
    <property type="term" value="F:oxidoreductase activity, acting on paired donors, with incorporation or reduction of molecular oxygen"/>
    <property type="evidence" value="ECO:0007669"/>
    <property type="project" value="InterPro"/>
</dbReference>
<protein>
    <recommendedName>
        <fullName evidence="4">Cytochrome P450</fullName>
    </recommendedName>
</protein>
<dbReference type="PANTHER" id="PTHR46696:SF1">
    <property type="entry name" value="CYTOCHROME P450 YJIB-RELATED"/>
    <property type="match status" value="1"/>
</dbReference>
<comment type="caution">
    <text evidence="2">The sequence shown here is derived from an EMBL/GenBank/DDBJ whole genome shotgun (WGS) entry which is preliminary data.</text>
</comment>
<keyword evidence="3" id="KW-1185">Reference proteome</keyword>
<dbReference type="RefSeq" id="WP_146884788.1">
    <property type="nucleotide sequence ID" value="NZ_BJXB01000010.1"/>
</dbReference>
<dbReference type="GO" id="GO:0005506">
    <property type="term" value="F:iron ion binding"/>
    <property type="evidence" value="ECO:0007669"/>
    <property type="project" value="InterPro"/>
</dbReference>
<comment type="similarity">
    <text evidence="1">Belongs to the cytochrome P450 family.</text>
</comment>
<sequence length="355" mass="38812">MSFPAHPIAAVTHPDPRVYHEALLKGPPVHFDSTLQVWVVTHPEAIVEALNHPDLRVRPPHEPVPTPLLGTPLEPFFRSLLRMNDGEMHQTLRPLVLELLESISEMEVQEATRSRLSGLSLQNPNWAFHLGLEGLRSLLRVPEDLLTTLSAACLSLVFSLSPLAGSDDVKEGIHALHTLEDILQRSPLAQQNTTNPRVWRSNLIGLLVQTCDATAGLLGLSLLALKKHPELQTDLRSGKMTLQDVVLQAARHGCPVQNTRRFAARDITLYGHTLPAGSALLLLLGTASVHPSAPLLTFGAGPHHCPGENLAITLVTAALQALLEQGMQPEHFSCVGYRPSINTRVPLLQYSKEPK</sequence>
<dbReference type="OrthoDB" id="9801155at2"/>
<reference evidence="2 3" key="1">
    <citation type="submission" date="2019-07" db="EMBL/GenBank/DDBJ databases">
        <title>Whole genome shotgun sequence of Deinococcus cellulosilyticus NBRC 106333.</title>
        <authorList>
            <person name="Hosoyama A."/>
            <person name="Uohara A."/>
            <person name="Ohji S."/>
            <person name="Ichikawa N."/>
        </authorList>
    </citation>
    <scope>NUCLEOTIDE SEQUENCE [LARGE SCALE GENOMIC DNA]</scope>
    <source>
        <strain evidence="2 3">NBRC 106333</strain>
    </source>
</reference>
<dbReference type="GO" id="GO:0020037">
    <property type="term" value="F:heme binding"/>
    <property type="evidence" value="ECO:0007669"/>
    <property type="project" value="InterPro"/>
</dbReference>
<dbReference type="PROSITE" id="PS00086">
    <property type="entry name" value="CYTOCHROME_P450"/>
    <property type="match status" value="1"/>
</dbReference>
<gene>
    <name evidence="2" type="ORF">DC3_25720</name>
</gene>